<sequence>MGLSTTKSDSTHNLEFKATLVHWNTFDKEVRALSHRIDWKNFPSVLAYAPTEKHAGPHHTYSEHWLCGDELSVSGRFGQNVGHITSSVFRALNIPSWFGDYRTCVNGTVERKVPDFVMVNAQGHLQAVGEMKTPWMHNLKNVMLSDQTEFRHCLGQISRYMYLSKMKYGFLTTYDQTIFFKQAPSPGKAKELALWHSDVVYYHQGGNMVSLRECFLFLGLHIKAGDYTCENTMPYKRWVGSPGGVYTDDDYLSPDDSRELSDRHSSESPPPVSARTTAARHGMNIDQRARRVVTRSQSQARHVQDLEGPHLQSRLRRARDSQRRGRDATERGGNEITEGTQALRLERESRPNVPPTPAYLDQSGRPYVRMSDQSRYVTLVKDGRGQHYYETTAGRQYVEVQ</sequence>
<name>A0A9W9GWZ2_9EURO</name>
<dbReference type="Proteomes" id="UP001149079">
    <property type="component" value="Unassembled WGS sequence"/>
</dbReference>
<keyword evidence="3" id="KW-1185">Reference proteome</keyword>
<dbReference type="GeneID" id="81407533"/>
<dbReference type="EMBL" id="JAPQKL010000005">
    <property type="protein sequence ID" value="KAJ5131580.1"/>
    <property type="molecule type" value="Genomic_DNA"/>
</dbReference>
<accession>A0A9W9GWZ2</accession>
<dbReference type="AlphaFoldDB" id="A0A9W9GWZ2"/>
<protein>
    <submittedName>
        <fullName evidence="2">Uncharacterized protein</fullName>
    </submittedName>
</protein>
<evidence type="ECO:0000256" key="1">
    <source>
        <dbReference type="SAM" id="MobiDB-lite"/>
    </source>
</evidence>
<comment type="caution">
    <text evidence="2">The sequence shown here is derived from an EMBL/GenBank/DDBJ whole genome shotgun (WGS) entry which is preliminary data.</text>
</comment>
<evidence type="ECO:0000313" key="2">
    <source>
        <dbReference type="EMBL" id="KAJ5131580.1"/>
    </source>
</evidence>
<evidence type="ECO:0000313" key="3">
    <source>
        <dbReference type="Proteomes" id="UP001149079"/>
    </source>
</evidence>
<reference evidence="2" key="1">
    <citation type="submission" date="2022-11" db="EMBL/GenBank/DDBJ databases">
        <authorList>
            <person name="Petersen C."/>
        </authorList>
    </citation>
    <scope>NUCLEOTIDE SEQUENCE</scope>
    <source>
        <strain evidence="2">IBT 22155</strain>
    </source>
</reference>
<feature type="region of interest" description="Disordered" evidence="1">
    <location>
        <begin position="249"/>
        <end position="365"/>
    </location>
</feature>
<reference evidence="2" key="2">
    <citation type="journal article" date="2023" name="IMA Fungus">
        <title>Comparative genomic study of the Penicillium genus elucidates a diverse pangenome and 15 lateral gene transfer events.</title>
        <authorList>
            <person name="Petersen C."/>
            <person name="Sorensen T."/>
            <person name="Nielsen M.R."/>
            <person name="Sondergaard T.E."/>
            <person name="Sorensen J.L."/>
            <person name="Fitzpatrick D.A."/>
            <person name="Frisvad J.C."/>
            <person name="Nielsen K.L."/>
        </authorList>
    </citation>
    <scope>NUCLEOTIDE SEQUENCE</scope>
    <source>
        <strain evidence="2">IBT 22155</strain>
    </source>
</reference>
<gene>
    <name evidence="2" type="ORF">N7515_007619</name>
</gene>
<dbReference type="RefSeq" id="XP_056521959.1">
    <property type="nucleotide sequence ID" value="XM_056668363.1"/>
</dbReference>
<feature type="compositionally biased region" description="Basic and acidic residues" evidence="1">
    <location>
        <begin position="255"/>
        <end position="266"/>
    </location>
</feature>
<dbReference type="OrthoDB" id="3796275at2759"/>
<feature type="compositionally biased region" description="Basic and acidic residues" evidence="1">
    <location>
        <begin position="318"/>
        <end position="333"/>
    </location>
</feature>
<organism evidence="2 3">
    <name type="scientific">Penicillium bovifimosum</name>
    <dbReference type="NCBI Taxonomy" id="126998"/>
    <lineage>
        <taxon>Eukaryota</taxon>
        <taxon>Fungi</taxon>
        <taxon>Dikarya</taxon>
        <taxon>Ascomycota</taxon>
        <taxon>Pezizomycotina</taxon>
        <taxon>Eurotiomycetes</taxon>
        <taxon>Eurotiomycetidae</taxon>
        <taxon>Eurotiales</taxon>
        <taxon>Aspergillaceae</taxon>
        <taxon>Penicillium</taxon>
    </lineage>
</organism>
<proteinExistence type="predicted"/>